<dbReference type="AlphaFoldDB" id="A0A411PL67"/>
<sequence length="120" mass="13395">MDVTFFAEKEDCDLNSFEEVPEGSILGGGCFTKDQIGDLLGCFDCSASTLNDNLWLLPTSFSEQLVTIDDEQLKNAAVHWSDEHSWVNTNVNSMDLAGHLLELKYACLSHSNKRVFALFE</sequence>
<protein>
    <submittedName>
        <fullName evidence="1">Uncharacterized protein</fullName>
    </submittedName>
</protein>
<name>A0A411PL67_9GAMM</name>
<accession>A0A411PL67</accession>
<evidence type="ECO:0000313" key="1">
    <source>
        <dbReference type="EMBL" id="QBF84276.1"/>
    </source>
</evidence>
<keyword evidence="2" id="KW-1185">Reference proteome</keyword>
<dbReference type="KEGG" id="smai:EXU30_17560"/>
<dbReference type="OrthoDB" id="6227811at2"/>
<reference evidence="1 2" key="1">
    <citation type="submission" date="2019-02" db="EMBL/GenBank/DDBJ databases">
        <title>Shewanella sp. D4-2 isolated from Dokdo Island.</title>
        <authorList>
            <person name="Baek K."/>
        </authorList>
    </citation>
    <scope>NUCLEOTIDE SEQUENCE [LARGE SCALE GENOMIC DNA]</scope>
    <source>
        <strain evidence="1 2">D4-2</strain>
    </source>
</reference>
<organism evidence="1 2">
    <name type="scientific">Shewanella maritima</name>
    <dbReference type="NCBI Taxonomy" id="2520507"/>
    <lineage>
        <taxon>Bacteria</taxon>
        <taxon>Pseudomonadati</taxon>
        <taxon>Pseudomonadota</taxon>
        <taxon>Gammaproteobacteria</taxon>
        <taxon>Alteromonadales</taxon>
        <taxon>Shewanellaceae</taxon>
        <taxon>Shewanella</taxon>
    </lineage>
</organism>
<dbReference type="EMBL" id="CP036200">
    <property type="protein sequence ID" value="QBF84276.1"/>
    <property type="molecule type" value="Genomic_DNA"/>
</dbReference>
<dbReference type="RefSeq" id="WP_130602225.1">
    <property type="nucleotide sequence ID" value="NZ_CP036200.1"/>
</dbReference>
<evidence type="ECO:0000313" key="2">
    <source>
        <dbReference type="Proteomes" id="UP000291106"/>
    </source>
</evidence>
<proteinExistence type="predicted"/>
<dbReference type="Proteomes" id="UP000291106">
    <property type="component" value="Chromosome"/>
</dbReference>
<gene>
    <name evidence="1" type="ORF">EXU30_17560</name>
</gene>